<accession>A0A0S4J9G1</accession>
<dbReference type="VEuPathDB" id="TriTrypDB:BSAL_90205"/>
<evidence type="ECO:0000313" key="1">
    <source>
        <dbReference type="EMBL" id="CUG85601.1"/>
    </source>
</evidence>
<reference evidence="2" key="1">
    <citation type="submission" date="2015-09" db="EMBL/GenBank/DDBJ databases">
        <authorList>
            <consortium name="Pathogen Informatics"/>
        </authorList>
    </citation>
    <scope>NUCLEOTIDE SEQUENCE [LARGE SCALE GENOMIC DNA]</scope>
    <source>
        <strain evidence="2">Lake Konstanz</strain>
    </source>
</reference>
<dbReference type="InterPro" id="IPR052695">
    <property type="entry name" value="Kinetoplast-DNA-binding"/>
</dbReference>
<evidence type="ECO:0000313" key="2">
    <source>
        <dbReference type="Proteomes" id="UP000051952"/>
    </source>
</evidence>
<dbReference type="OMA" id="YALTPIQ"/>
<protein>
    <submittedName>
        <fullName evidence="1">Kinetoplast DNA-associated protein, putative</fullName>
    </submittedName>
</protein>
<organism evidence="1 2">
    <name type="scientific">Bodo saltans</name>
    <name type="common">Flagellated protozoan</name>
    <dbReference type="NCBI Taxonomy" id="75058"/>
    <lineage>
        <taxon>Eukaryota</taxon>
        <taxon>Discoba</taxon>
        <taxon>Euglenozoa</taxon>
        <taxon>Kinetoplastea</taxon>
        <taxon>Metakinetoplastina</taxon>
        <taxon>Eubodonida</taxon>
        <taxon>Bodonidae</taxon>
        <taxon>Bodo</taxon>
    </lineage>
</organism>
<name>A0A0S4J9G1_BODSA</name>
<dbReference type="AlphaFoldDB" id="A0A0S4J9G1"/>
<keyword evidence="2" id="KW-1185">Reference proteome</keyword>
<gene>
    <name evidence="1" type="ORF">BSAL_90205</name>
</gene>
<dbReference type="PANTHER" id="PTHR37564:SF2">
    <property type="entry name" value="DNA-ASSOCIATED PROTEIN, PUTATIVE-RELATED"/>
    <property type="match status" value="1"/>
</dbReference>
<sequence>MLRCTQVFRKVNLFGLFMRDNKGNKALKNLPILKRGKALAKLYYALTPIQVAALSKRAAVTTFPRRKKADRIVKRKTPKPTKYTKFFAKWSKQLTGPSRDRVKQIAKLWKKEKKSQKK</sequence>
<dbReference type="PANTHER" id="PTHR37564">
    <property type="entry name" value="KINETOPLAST DNA-ASSOCIATED PROTEIN"/>
    <property type="match status" value="1"/>
</dbReference>
<dbReference type="EMBL" id="CYKH01001176">
    <property type="protein sequence ID" value="CUG85601.1"/>
    <property type="molecule type" value="Genomic_DNA"/>
</dbReference>
<proteinExistence type="predicted"/>
<dbReference type="Proteomes" id="UP000051952">
    <property type="component" value="Unassembled WGS sequence"/>
</dbReference>